<keyword evidence="2 8" id="KW-0813">Transport</keyword>
<dbReference type="Pfam" id="PF00593">
    <property type="entry name" value="TonB_dep_Rec_b-barrel"/>
    <property type="match status" value="1"/>
</dbReference>
<gene>
    <name evidence="14" type="ORF">HCN50_31175</name>
</gene>
<dbReference type="RefSeq" id="WP_171713689.1">
    <property type="nucleotide sequence ID" value="NZ_JAAVLW010000013.1"/>
</dbReference>
<keyword evidence="11" id="KW-0732">Signal</keyword>
<feature type="domain" description="TonB-dependent receptor-like beta-barrel" evidence="12">
    <location>
        <begin position="290"/>
        <end position="726"/>
    </location>
</feature>
<evidence type="ECO:0000256" key="8">
    <source>
        <dbReference type="PROSITE-ProRule" id="PRU01360"/>
    </source>
</evidence>
<feature type="chain" id="PRO_5030519701" evidence="11">
    <location>
        <begin position="33"/>
        <end position="763"/>
    </location>
</feature>
<keyword evidence="14" id="KW-0675">Receptor</keyword>
<evidence type="ECO:0000256" key="6">
    <source>
        <dbReference type="ARBA" id="ARBA00023136"/>
    </source>
</evidence>
<keyword evidence="4 8" id="KW-0812">Transmembrane</keyword>
<feature type="compositionally biased region" description="Low complexity" evidence="10">
    <location>
        <begin position="67"/>
        <end position="96"/>
    </location>
</feature>
<proteinExistence type="inferred from homology"/>
<keyword evidence="7 8" id="KW-0998">Cell outer membrane</keyword>
<name>A0A7Y4HB22_9BRAD</name>
<dbReference type="PANTHER" id="PTHR30069:SF27">
    <property type="entry name" value="BLL4766 PROTEIN"/>
    <property type="match status" value="1"/>
</dbReference>
<dbReference type="InterPro" id="IPR039426">
    <property type="entry name" value="TonB-dep_rcpt-like"/>
</dbReference>
<evidence type="ECO:0000256" key="3">
    <source>
        <dbReference type="ARBA" id="ARBA00022452"/>
    </source>
</evidence>
<dbReference type="Gene3D" id="2.170.130.10">
    <property type="entry name" value="TonB-dependent receptor, plug domain"/>
    <property type="match status" value="1"/>
</dbReference>
<comment type="subcellular location">
    <subcellularLocation>
        <location evidence="1 8">Cell outer membrane</location>
        <topology evidence="1 8">Multi-pass membrane protein</topology>
    </subcellularLocation>
</comment>
<dbReference type="InterPro" id="IPR000531">
    <property type="entry name" value="Beta-barrel_TonB"/>
</dbReference>
<evidence type="ECO:0000313" key="14">
    <source>
        <dbReference type="EMBL" id="NOJ50644.1"/>
    </source>
</evidence>
<evidence type="ECO:0000256" key="5">
    <source>
        <dbReference type="ARBA" id="ARBA00023077"/>
    </source>
</evidence>
<comment type="caution">
    <text evidence="14">The sequence shown here is derived from an EMBL/GenBank/DDBJ whole genome shotgun (WGS) entry which is preliminary data.</text>
</comment>
<dbReference type="PANTHER" id="PTHR30069">
    <property type="entry name" value="TONB-DEPENDENT OUTER MEMBRANE RECEPTOR"/>
    <property type="match status" value="1"/>
</dbReference>
<dbReference type="InterPro" id="IPR012910">
    <property type="entry name" value="Plug_dom"/>
</dbReference>
<dbReference type="Gene3D" id="2.40.170.20">
    <property type="entry name" value="TonB-dependent receptor, beta-barrel domain"/>
    <property type="match status" value="1"/>
</dbReference>
<dbReference type="InterPro" id="IPR037066">
    <property type="entry name" value="Plug_dom_sf"/>
</dbReference>
<keyword evidence="6 8" id="KW-0472">Membrane</keyword>
<sequence length="763" mass="81994">MSSITATRQRRFWLASSFLIPIVSLGISGAQAQQTPSEPLPPIEITSPTDPNRTRAKPSYDEPSTSRRVVPAAAPSTATRPAAGTGSNVASQSASQGAGGGGRQFSGIVGTSATVITADEIAHSPAQTLPDIIAQVPGVQLQSLYGGVNGAKTTVDLRGFGAFATANSLVLINGRRLNDIDMAGVDLSTIPLNSIERIEISRGNSGAVLYGDNAVGGVVNIVLKNGASGPPVAIRSEAGVGSFNQRLANISAATNYGPWSTSFYGNAIKSDGYRVNNALDQRNGIGNLNYTTPDLKAFLTVTGDDQKLGFPGGRTVDPSIGLNQLVTDRRGTNTPFDYGNQQGASATTGFTKTIMNGVDLIVDGGVRKKDTQSGFFGAVPFASPLPSFSSTYNDASLQTWSITPRLSVKNSIFGIPSQILTGIDYYDATFRQDRGAFKGLPPTHIYDLSQQTLAGYWQHTVGLLPTTDFSYGARVQNTSLTARDRYDPNAPGCAMFFNCGAQASPLDSNETQYALHAGLEHRLNNVFSVFGRAARAFRTPTVDERVSSGPAFDEFFNPIAGNFKLKTQTSHDIEGGFRIKSGGFQMQSSIYNMDLENEIHFNPVLFFNVNLDPTRRYGSETSASLRVSDTVLLRGGVAYTRAVFREGPFAGNDVPLVSRYTASSGVTWNIWQNYLVFDATVRAWSERFMDNDQANTQRRIPADATVDLKVSGAYDRFFWSVSVNNLFNALYYDYAIASSFTPGRFAAYPLPGRTFMVKAGATF</sequence>
<feature type="region of interest" description="Disordered" evidence="10">
    <location>
        <begin position="32"/>
        <end position="102"/>
    </location>
</feature>
<dbReference type="AlphaFoldDB" id="A0A7Y4HB22"/>
<evidence type="ECO:0000256" key="10">
    <source>
        <dbReference type="SAM" id="MobiDB-lite"/>
    </source>
</evidence>
<dbReference type="GO" id="GO:0044718">
    <property type="term" value="P:siderophore transmembrane transport"/>
    <property type="evidence" value="ECO:0007669"/>
    <property type="project" value="TreeGrafter"/>
</dbReference>
<feature type="signal peptide" evidence="11">
    <location>
        <begin position="1"/>
        <end position="32"/>
    </location>
</feature>
<organism evidence="14 15">
    <name type="scientific">Bradyrhizobium archetypum</name>
    <dbReference type="NCBI Taxonomy" id="2721160"/>
    <lineage>
        <taxon>Bacteria</taxon>
        <taxon>Pseudomonadati</taxon>
        <taxon>Pseudomonadota</taxon>
        <taxon>Alphaproteobacteria</taxon>
        <taxon>Hyphomicrobiales</taxon>
        <taxon>Nitrobacteraceae</taxon>
        <taxon>Bradyrhizobium</taxon>
    </lineage>
</organism>
<dbReference type="Pfam" id="PF07715">
    <property type="entry name" value="Plug"/>
    <property type="match status" value="1"/>
</dbReference>
<evidence type="ECO:0000259" key="12">
    <source>
        <dbReference type="Pfam" id="PF00593"/>
    </source>
</evidence>
<dbReference type="Proteomes" id="UP000528734">
    <property type="component" value="Unassembled WGS sequence"/>
</dbReference>
<evidence type="ECO:0000256" key="7">
    <source>
        <dbReference type="ARBA" id="ARBA00023237"/>
    </source>
</evidence>
<protein>
    <submittedName>
        <fullName evidence="14">TonB-dependent receptor</fullName>
    </submittedName>
</protein>
<reference evidence="14 15" key="1">
    <citation type="submission" date="2020-03" db="EMBL/GenBank/DDBJ databases">
        <title>Bradyrhizobium diversity isolated from nodules of Muelleranthus trifoliolatus.</title>
        <authorList>
            <person name="Klepa M."/>
            <person name="Helene L."/>
            <person name="Hungria M."/>
        </authorList>
    </citation>
    <scope>NUCLEOTIDE SEQUENCE [LARGE SCALE GENOMIC DNA]</scope>
    <source>
        <strain evidence="14 15">WSM 1744</strain>
    </source>
</reference>
<dbReference type="EMBL" id="JAAVLW010000013">
    <property type="protein sequence ID" value="NOJ50644.1"/>
    <property type="molecule type" value="Genomic_DNA"/>
</dbReference>
<keyword evidence="15" id="KW-1185">Reference proteome</keyword>
<evidence type="ECO:0000259" key="13">
    <source>
        <dbReference type="Pfam" id="PF07715"/>
    </source>
</evidence>
<evidence type="ECO:0000313" key="15">
    <source>
        <dbReference type="Proteomes" id="UP000528734"/>
    </source>
</evidence>
<comment type="similarity">
    <text evidence="8 9">Belongs to the TonB-dependent receptor family.</text>
</comment>
<evidence type="ECO:0000256" key="2">
    <source>
        <dbReference type="ARBA" id="ARBA00022448"/>
    </source>
</evidence>
<dbReference type="CDD" id="cd01347">
    <property type="entry name" value="ligand_gated_channel"/>
    <property type="match status" value="1"/>
</dbReference>
<evidence type="ECO:0000256" key="11">
    <source>
        <dbReference type="SAM" id="SignalP"/>
    </source>
</evidence>
<keyword evidence="5 9" id="KW-0798">TonB box</keyword>
<dbReference type="GO" id="GO:0009279">
    <property type="term" value="C:cell outer membrane"/>
    <property type="evidence" value="ECO:0007669"/>
    <property type="project" value="UniProtKB-SubCell"/>
</dbReference>
<accession>A0A7Y4HB22</accession>
<evidence type="ECO:0000256" key="1">
    <source>
        <dbReference type="ARBA" id="ARBA00004571"/>
    </source>
</evidence>
<dbReference type="SUPFAM" id="SSF56935">
    <property type="entry name" value="Porins"/>
    <property type="match status" value="1"/>
</dbReference>
<evidence type="ECO:0000256" key="4">
    <source>
        <dbReference type="ARBA" id="ARBA00022692"/>
    </source>
</evidence>
<dbReference type="PROSITE" id="PS52016">
    <property type="entry name" value="TONB_DEPENDENT_REC_3"/>
    <property type="match status" value="1"/>
</dbReference>
<evidence type="ECO:0000256" key="9">
    <source>
        <dbReference type="RuleBase" id="RU003357"/>
    </source>
</evidence>
<feature type="domain" description="TonB-dependent receptor plug" evidence="13">
    <location>
        <begin position="111"/>
        <end position="218"/>
    </location>
</feature>
<keyword evidence="3 8" id="KW-1134">Transmembrane beta strand</keyword>
<dbReference type="GO" id="GO:0015344">
    <property type="term" value="F:siderophore uptake transmembrane transporter activity"/>
    <property type="evidence" value="ECO:0007669"/>
    <property type="project" value="TreeGrafter"/>
</dbReference>
<dbReference type="InterPro" id="IPR036942">
    <property type="entry name" value="Beta-barrel_TonB_sf"/>
</dbReference>